<dbReference type="PIRSF" id="PIRSF019254">
    <property type="entry name" value="CFP29"/>
    <property type="match status" value="1"/>
</dbReference>
<dbReference type="Proteomes" id="UP000820669">
    <property type="component" value="Unassembled WGS sequence"/>
</dbReference>
<dbReference type="InterPro" id="IPR051429">
    <property type="entry name" value="Encapsulin_nc"/>
</dbReference>
<dbReference type="Gene3D" id="3.30.2400.30">
    <property type="match status" value="1"/>
</dbReference>
<evidence type="ECO:0000256" key="1">
    <source>
        <dbReference type="ARBA" id="ARBA00033738"/>
    </source>
</evidence>
<protein>
    <recommendedName>
        <fullName evidence="4">Type 1 encapsulin shell protein</fullName>
    </recommendedName>
</protein>
<comment type="similarity">
    <text evidence="2">Belongs to the encapsulin family. Family 1 subfamily.</text>
</comment>
<comment type="caution">
    <text evidence="5">The sequence shown here is derived from an EMBL/GenBank/DDBJ whole genome shotgun (WGS) entry which is preliminary data.</text>
</comment>
<gene>
    <name evidence="5" type="ORF">HF526_10095</name>
</gene>
<dbReference type="NCBIfam" id="NF041155">
    <property type="entry name" value="encap_f1"/>
    <property type="match status" value="1"/>
</dbReference>
<sequence length="279" mass="30109">MTTVTTGNVSDHLLRGLAPIPTTAWKEIDDEARERLTPLLAARRLADWVGPGGWTHSSASLGRTTALDGPPPGVSVEGVVTRQRRVLPLAEFRVPFTVDRREIDDVQRGAADPEFDDLARAARQAAEIENRAVFHGWPEAGIEGIAAVSPYPSVELGTDCQQYPGIVARAVDTLRRNGIEGPYALVIAPSGYTRIVESTEHGGYLLFDHLKRILGGSIVWAPGVDGAVVVSQRGGDFLLDVGQDLSIGYSHHDADTVHLYLEESFTFRVVEPDAAVALS</sequence>
<organism evidence="5 6">
    <name type="scientific">Pseudonocardia acidicola</name>
    <dbReference type="NCBI Taxonomy" id="2724939"/>
    <lineage>
        <taxon>Bacteria</taxon>
        <taxon>Bacillati</taxon>
        <taxon>Actinomycetota</taxon>
        <taxon>Actinomycetes</taxon>
        <taxon>Pseudonocardiales</taxon>
        <taxon>Pseudonocardiaceae</taxon>
        <taxon>Pseudonocardia</taxon>
    </lineage>
</organism>
<proteinExistence type="inferred from homology"/>
<comment type="subcellular location">
    <subcellularLocation>
        <location evidence="1">Encapsulin nanocompartment</location>
    </subcellularLocation>
</comment>
<keyword evidence="3" id="KW-1284">Encapsulin nanocompartment</keyword>
<dbReference type="Pfam" id="PF04454">
    <property type="entry name" value="Linocin_M18"/>
    <property type="match status" value="1"/>
</dbReference>
<evidence type="ECO:0000313" key="5">
    <source>
        <dbReference type="EMBL" id="NMH97659.1"/>
    </source>
</evidence>
<name>A0ABX1S7X2_9PSEU</name>
<dbReference type="PANTHER" id="PTHR37165:SF1">
    <property type="entry name" value="TYPE 1 ENCAPSULIN SHELL PROTEIN"/>
    <property type="match status" value="1"/>
</dbReference>
<evidence type="ECO:0000256" key="4">
    <source>
        <dbReference type="ARBA" id="ARBA00050023"/>
    </source>
</evidence>
<dbReference type="InterPro" id="IPR007544">
    <property type="entry name" value="ENCAP"/>
</dbReference>
<evidence type="ECO:0000313" key="6">
    <source>
        <dbReference type="Proteomes" id="UP000820669"/>
    </source>
</evidence>
<dbReference type="RefSeq" id="WP_169381107.1">
    <property type="nucleotide sequence ID" value="NZ_JAAXLA010000014.1"/>
</dbReference>
<keyword evidence="6" id="KW-1185">Reference proteome</keyword>
<dbReference type="Gene3D" id="3.30.2320.10">
    <property type="entry name" value="hypothetical protein PF0899 domain"/>
    <property type="match status" value="1"/>
</dbReference>
<reference evidence="5 6" key="1">
    <citation type="submission" date="2020-04" db="EMBL/GenBank/DDBJ databases">
        <authorList>
            <person name="Klaysubun C."/>
            <person name="Duangmal K."/>
            <person name="Lipun K."/>
        </authorList>
    </citation>
    <scope>NUCLEOTIDE SEQUENCE [LARGE SCALE GENOMIC DNA]</scope>
    <source>
        <strain evidence="5 6">K10HN5</strain>
    </source>
</reference>
<accession>A0ABX1S7X2</accession>
<dbReference type="EMBL" id="JAAXLA010000014">
    <property type="protein sequence ID" value="NMH97659.1"/>
    <property type="molecule type" value="Genomic_DNA"/>
</dbReference>
<evidence type="ECO:0000256" key="3">
    <source>
        <dbReference type="ARBA" id="ARBA00033787"/>
    </source>
</evidence>
<dbReference type="PANTHER" id="PTHR37165">
    <property type="entry name" value="PEPTIDASE U56 FAMILY"/>
    <property type="match status" value="1"/>
</dbReference>
<evidence type="ECO:0000256" key="2">
    <source>
        <dbReference type="ARBA" id="ARBA00033743"/>
    </source>
</evidence>